<dbReference type="Proteomes" id="UP000287651">
    <property type="component" value="Unassembled WGS sequence"/>
</dbReference>
<proteinExistence type="predicted"/>
<protein>
    <submittedName>
        <fullName evidence="1">Uncharacterized protein</fullName>
    </submittedName>
</protein>
<evidence type="ECO:0000313" key="1">
    <source>
        <dbReference type="EMBL" id="RRT62988.1"/>
    </source>
</evidence>
<organism evidence="1 2">
    <name type="scientific">Ensete ventricosum</name>
    <name type="common">Abyssinian banana</name>
    <name type="synonym">Musa ensete</name>
    <dbReference type="NCBI Taxonomy" id="4639"/>
    <lineage>
        <taxon>Eukaryota</taxon>
        <taxon>Viridiplantae</taxon>
        <taxon>Streptophyta</taxon>
        <taxon>Embryophyta</taxon>
        <taxon>Tracheophyta</taxon>
        <taxon>Spermatophyta</taxon>
        <taxon>Magnoliopsida</taxon>
        <taxon>Liliopsida</taxon>
        <taxon>Zingiberales</taxon>
        <taxon>Musaceae</taxon>
        <taxon>Ensete</taxon>
    </lineage>
</organism>
<gene>
    <name evidence="1" type="ORF">B296_00043055</name>
</gene>
<comment type="caution">
    <text evidence="1">The sequence shown here is derived from an EMBL/GenBank/DDBJ whole genome shotgun (WGS) entry which is preliminary data.</text>
</comment>
<accession>A0A426ZG89</accession>
<dbReference type="EMBL" id="AMZH03006772">
    <property type="protein sequence ID" value="RRT62988.1"/>
    <property type="molecule type" value="Genomic_DNA"/>
</dbReference>
<name>A0A426ZG89_ENSVE</name>
<dbReference type="AlphaFoldDB" id="A0A426ZG89"/>
<sequence>MKCEQRLFFSLQVVDGDKAGKAPETQACHSISQDGQRDLSAYRTTALAGGDETPVDVEESILITGYVCDLQ</sequence>
<evidence type="ECO:0000313" key="2">
    <source>
        <dbReference type="Proteomes" id="UP000287651"/>
    </source>
</evidence>
<reference evidence="1 2" key="1">
    <citation type="journal article" date="2014" name="Agronomy (Basel)">
        <title>A Draft Genome Sequence for Ensete ventricosum, the Drought-Tolerant Tree Against Hunger.</title>
        <authorList>
            <person name="Harrison J."/>
            <person name="Moore K.A."/>
            <person name="Paszkiewicz K."/>
            <person name="Jones T."/>
            <person name="Grant M."/>
            <person name="Ambacheew D."/>
            <person name="Muzemil S."/>
            <person name="Studholme D.J."/>
        </authorList>
    </citation>
    <scope>NUCLEOTIDE SEQUENCE [LARGE SCALE GENOMIC DNA]</scope>
</reference>